<reference evidence="2 3" key="1">
    <citation type="submission" date="2016-07" db="EMBL/GenBank/DDBJ databases">
        <title>Comparative genomics of the Campylobacter concisus group.</title>
        <authorList>
            <person name="Miller W.G."/>
            <person name="Yee E."/>
            <person name="Chapman M.H."/>
            <person name="Huynh S."/>
            <person name="Bono J.L."/>
            <person name="On S.L.W."/>
            <person name="StLeger J."/>
            <person name="Foster G."/>
            <person name="Parker C.T."/>
        </authorList>
    </citation>
    <scope>NUCLEOTIDE SEQUENCE [LARGE SCALE GENOMIC DNA]</scope>
    <source>
        <strain evidence="2 3">CCUG 21559</strain>
    </source>
</reference>
<dbReference type="GO" id="GO:0016491">
    <property type="term" value="F:oxidoreductase activity"/>
    <property type="evidence" value="ECO:0007669"/>
    <property type="project" value="InterPro"/>
</dbReference>
<accession>A0A6G5QFC4</accession>
<dbReference type="Pfam" id="PF01568">
    <property type="entry name" value="Molydop_binding"/>
    <property type="match status" value="1"/>
</dbReference>
<dbReference type="Proteomes" id="UP000503264">
    <property type="component" value="Chromosome"/>
</dbReference>
<evidence type="ECO:0000259" key="1">
    <source>
        <dbReference type="Pfam" id="PF01568"/>
    </source>
</evidence>
<dbReference type="InterPro" id="IPR006657">
    <property type="entry name" value="MoPterin_dinucl-bd_dom"/>
</dbReference>
<keyword evidence="3" id="KW-1185">Reference proteome</keyword>
<dbReference type="EMBL" id="CP012542">
    <property type="protein sequence ID" value="QCD44342.1"/>
    <property type="molecule type" value="Genomic_DNA"/>
</dbReference>
<organism evidence="2 3">
    <name type="scientific">Campylobacter mucosalis CCUG 21559</name>
    <dbReference type="NCBI Taxonomy" id="1032067"/>
    <lineage>
        <taxon>Bacteria</taxon>
        <taxon>Pseudomonadati</taxon>
        <taxon>Campylobacterota</taxon>
        <taxon>Epsilonproteobacteria</taxon>
        <taxon>Campylobacterales</taxon>
        <taxon>Campylobacteraceae</taxon>
        <taxon>Campylobacter</taxon>
    </lineage>
</organism>
<dbReference type="Gene3D" id="2.40.40.20">
    <property type="match status" value="1"/>
</dbReference>
<dbReference type="InterPro" id="IPR009010">
    <property type="entry name" value="Asp_de-COase-like_dom_sf"/>
</dbReference>
<name>A0A6G5QFC4_9BACT</name>
<feature type="domain" description="Molybdopterin dinucleotide-binding" evidence="1">
    <location>
        <begin position="6"/>
        <end position="92"/>
    </location>
</feature>
<gene>
    <name evidence="2" type="ORF">CMUC_0535</name>
</gene>
<evidence type="ECO:0000313" key="2">
    <source>
        <dbReference type="EMBL" id="QCD44342.1"/>
    </source>
</evidence>
<proteinExistence type="predicted"/>
<evidence type="ECO:0000313" key="3">
    <source>
        <dbReference type="Proteomes" id="UP000503264"/>
    </source>
</evidence>
<protein>
    <submittedName>
        <fullName evidence="2">Molybdopterin oxidoreductase domain-containing protein</fullName>
    </submittedName>
</protein>
<dbReference type="AlphaFoldDB" id="A0A6G5QFC4"/>
<dbReference type="GO" id="GO:0043546">
    <property type="term" value="F:molybdopterin cofactor binding"/>
    <property type="evidence" value="ECO:0007669"/>
    <property type="project" value="InterPro"/>
</dbReference>
<sequence>MARECPALEYGAGVEGALIEVSPDIARERELEEGCYALVENKRGKIAAKLRINPDLKEGTIFTTFHYSEADGNELANASDPDPLSGITPLKMTIANIRKLNEDEFIKFREQNEMNMHSERPYLSVKR</sequence>
<dbReference type="SUPFAM" id="SSF50692">
    <property type="entry name" value="ADC-like"/>
    <property type="match status" value="1"/>
</dbReference>